<dbReference type="GO" id="GO:0016740">
    <property type="term" value="F:transferase activity"/>
    <property type="evidence" value="ECO:0007669"/>
    <property type="project" value="UniProtKB-KW"/>
</dbReference>
<comment type="caution">
    <text evidence="1">The sequence shown here is derived from an EMBL/GenBank/DDBJ whole genome shotgun (WGS) entry which is preliminary data.</text>
</comment>
<evidence type="ECO:0000313" key="1">
    <source>
        <dbReference type="EMBL" id="EMT53337.1"/>
    </source>
</evidence>
<reference evidence="1 2" key="1">
    <citation type="submission" date="2013-03" db="EMBL/GenBank/DDBJ databases">
        <title>Assembly of a new bacterial strain Brevibacillus borstelensis AK1.</title>
        <authorList>
            <person name="Rajan I."/>
            <person name="PoliReddy D."/>
            <person name="Sugumar T."/>
            <person name="Rathinam K."/>
            <person name="Alqarawi S."/>
            <person name="Khalil A.B."/>
            <person name="Sivakumar N."/>
        </authorList>
    </citation>
    <scope>NUCLEOTIDE SEQUENCE [LARGE SCALE GENOMIC DNA]</scope>
    <source>
        <strain evidence="1 2">AK1</strain>
    </source>
</reference>
<evidence type="ECO:0000313" key="2">
    <source>
        <dbReference type="Proteomes" id="UP000012081"/>
    </source>
</evidence>
<dbReference type="OrthoDB" id="9811893at2"/>
<proteinExistence type="predicted"/>
<keyword evidence="1" id="KW-0808">Transferase</keyword>
<name>M8DIS8_9BACL</name>
<dbReference type="Proteomes" id="UP000012081">
    <property type="component" value="Unassembled WGS sequence"/>
</dbReference>
<organism evidence="1 2">
    <name type="scientific">Brevibacillus borstelensis AK1</name>
    <dbReference type="NCBI Taxonomy" id="1300222"/>
    <lineage>
        <taxon>Bacteria</taxon>
        <taxon>Bacillati</taxon>
        <taxon>Bacillota</taxon>
        <taxon>Bacilli</taxon>
        <taxon>Bacillales</taxon>
        <taxon>Paenibacillaceae</taxon>
        <taxon>Brevibacillus</taxon>
    </lineage>
</organism>
<dbReference type="EMBL" id="APBN01000002">
    <property type="protein sequence ID" value="EMT53337.1"/>
    <property type="molecule type" value="Genomic_DNA"/>
</dbReference>
<dbReference type="SUPFAM" id="SSF52540">
    <property type="entry name" value="P-loop containing nucleoside triphosphate hydrolases"/>
    <property type="match status" value="1"/>
</dbReference>
<dbReference type="RefSeq" id="WP_003386783.1">
    <property type="nucleotide sequence ID" value="NZ_APBN01000002.1"/>
</dbReference>
<dbReference type="AlphaFoldDB" id="M8DIS8"/>
<dbReference type="Pfam" id="PF13671">
    <property type="entry name" value="AAA_33"/>
    <property type="match status" value="1"/>
</dbReference>
<dbReference type="PATRIC" id="fig|1300222.3.peg.1019"/>
<dbReference type="STRING" id="1300222.I532_04975"/>
<protein>
    <submittedName>
        <fullName evidence="1">Phosphotransferase</fullName>
    </submittedName>
</protein>
<dbReference type="InterPro" id="IPR027417">
    <property type="entry name" value="P-loop_NTPase"/>
</dbReference>
<gene>
    <name evidence="1" type="ORF">I532_04975</name>
</gene>
<accession>M8DIS8</accession>
<dbReference type="Gene3D" id="3.40.50.300">
    <property type="entry name" value="P-loop containing nucleotide triphosphate hydrolases"/>
    <property type="match status" value="1"/>
</dbReference>
<keyword evidence="2" id="KW-1185">Reference proteome</keyword>
<sequence length="187" mass="21271">MQKENRNGIFLITGVMAAGKSTIAQMLAEKFEKSVHLRGDAFRKMIVNGREEMLPETSQESVRQLSLRHEIAASTADRYYRAGFTVVLQDVIIGSFLAETVTRIQSRPLYVIVLAPRPEAVMEREKSRPKTGYGLWTADELDRRLREETPKIGLWLDTTNQTAAQTLDEIWGRVWAQGIIEETDSPY</sequence>
<dbReference type="GeneID" id="89499831"/>